<reference evidence="3 4" key="1">
    <citation type="submission" date="2016-10" db="EMBL/GenBank/DDBJ databases">
        <authorList>
            <person name="de Groot N.N."/>
        </authorList>
    </citation>
    <scope>NUCLEOTIDE SEQUENCE [LARGE SCALE GENOMIC DNA]</scope>
    <source>
        <strain evidence="3 4">DSM 19073</strain>
    </source>
</reference>
<name>A0A1I3NX70_9RHOB</name>
<dbReference type="STRING" id="390807.SAMN04488095_2281"/>
<evidence type="ECO:0000313" key="4">
    <source>
        <dbReference type="Proteomes" id="UP000199110"/>
    </source>
</evidence>
<keyword evidence="1" id="KW-1133">Transmembrane helix</keyword>
<organism evidence="3 4">
    <name type="scientific">Jannaschia pohangensis</name>
    <dbReference type="NCBI Taxonomy" id="390807"/>
    <lineage>
        <taxon>Bacteria</taxon>
        <taxon>Pseudomonadati</taxon>
        <taxon>Pseudomonadota</taxon>
        <taxon>Alphaproteobacteria</taxon>
        <taxon>Rhodobacterales</taxon>
        <taxon>Roseobacteraceae</taxon>
        <taxon>Jannaschia</taxon>
    </lineage>
</organism>
<dbReference type="SUPFAM" id="SSF53649">
    <property type="entry name" value="Alkaline phosphatase-like"/>
    <property type="match status" value="1"/>
</dbReference>
<dbReference type="InterPro" id="IPR017850">
    <property type="entry name" value="Alkaline_phosphatase_core_sf"/>
</dbReference>
<accession>A0A1I3NX70</accession>
<dbReference type="Proteomes" id="UP000199110">
    <property type="component" value="Unassembled WGS sequence"/>
</dbReference>
<feature type="transmembrane region" description="Helical" evidence="1">
    <location>
        <begin position="61"/>
        <end position="80"/>
    </location>
</feature>
<dbReference type="OrthoDB" id="1376015at2"/>
<evidence type="ECO:0000259" key="2">
    <source>
        <dbReference type="Pfam" id="PF00884"/>
    </source>
</evidence>
<dbReference type="EMBL" id="FORA01000002">
    <property type="protein sequence ID" value="SFJ13893.1"/>
    <property type="molecule type" value="Genomic_DNA"/>
</dbReference>
<protein>
    <submittedName>
        <fullName evidence="3">Sulfatase</fullName>
    </submittedName>
</protein>
<keyword evidence="1" id="KW-0812">Transmembrane</keyword>
<keyword evidence="4" id="KW-1185">Reference proteome</keyword>
<gene>
    <name evidence="3" type="ORF">SAMN04488095_2281</name>
</gene>
<proteinExistence type="predicted"/>
<feature type="transmembrane region" description="Helical" evidence="1">
    <location>
        <begin position="118"/>
        <end position="139"/>
    </location>
</feature>
<sequence length="543" mass="59033">MIRPDLRQWARPALAAGVLYLLLALPDKPGGLGDLFAQVPLEWPVLILALVLWPPQWRGRSAIAGILTGVILVLLLLKGADIAMLSSLNRRFSPVVDMFLIEAGLNVLSGSIGMPLTVVAVIASVIAFAAIGLILYRALMCLLRIDLAPHFRPWMGGGLVAALALMTADFGPTLRLWQGAVDPPGAVSNIRTVRAQLERSVTVLRDLRAFRLAAAQDPYADRTGLFDAVDGRDVIVIFIESYGRSSFDNLLYSETHVPTLRNAEVALSDAGYAMQSGWLNSPTAGGQSWLAHGTLASGLRTSDQGRYGAMLASGRQSLFHLAQTSGFRTAAVMPAITLAWPEGLTMGFDTILAAADLNYAGAPFNWITMPDQYTLSAFDALLPPDPRPDFLQIALISSHAPWVPVPEMIDWEDVGDGTAFDRWATSGDPPSVVWRDRDRVRDQYRQAIDYTLQAAMSYAARRADQPLFIILGDHQPAGFVAGIDSRDVAVHLIGPPDLVALASDWNWRDGLVPGADTPVWPMEVFRDRFIRAFTTAAADREAM</sequence>
<dbReference type="AlphaFoldDB" id="A0A1I3NX70"/>
<evidence type="ECO:0000256" key="1">
    <source>
        <dbReference type="SAM" id="Phobius"/>
    </source>
</evidence>
<feature type="domain" description="Sulfatase N-terminal" evidence="2">
    <location>
        <begin position="233"/>
        <end position="477"/>
    </location>
</feature>
<evidence type="ECO:0000313" key="3">
    <source>
        <dbReference type="EMBL" id="SFJ13893.1"/>
    </source>
</evidence>
<dbReference type="Pfam" id="PF00884">
    <property type="entry name" value="Sulfatase"/>
    <property type="match status" value="1"/>
</dbReference>
<keyword evidence="1" id="KW-0472">Membrane</keyword>
<dbReference type="Gene3D" id="3.40.720.10">
    <property type="entry name" value="Alkaline Phosphatase, subunit A"/>
    <property type="match status" value="1"/>
</dbReference>
<dbReference type="InterPro" id="IPR000917">
    <property type="entry name" value="Sulfatase_N"/>
</dbReference>
<feature type="transmembrane region" description="Helical" evidence="1">
    <location>
        <begin position="151"/>
        <end position="168"/>
    </location>
</feature>
<dbReference type="RefSeq" id="WP_092780270.1">
    <property type="nucleotide sequence ID" value="NZ_FORA01000002.1"/>
</dbReference>